<organism evidence="2 3">
    <name type="scientific">Vespula pensylvanica</name>
    <name type="common">Western yellow jacket</name>
    <name type="synonym">Wasp</name>
    <dbReference type="NCBI Taxonomy" id="30213"/>
    <lineage>
        <taxon>Eukaryota</taxon>
        <taxon>Metazoa</taxon>
        <taxon>Ecdysozoa</taxon>
        <taxon>Arthropoda</taxon>
        <taxon>Hexapoda</taxon>
        <taxon>Insecta</taxon>
        <taxon>Pterygota</taxon>
        <taxon>Neoptera</taxon>
        <taxon>Endopterygota</taxon>
        <taxon>Hymenoptera</taxon>
        <taxon>Apocrita</taxon>
        <taxon>Aculeata</taxon>
        <taxon>Vespoidea</taxon>
        <taxon>Vespidae</taxon>
        <taxon>Vespinae</taxon>
        <taxon>Vespula</taxon>
    </lineage>
</organism>
<dbReference type="EMBL" id="JACSDY010000002">
    <property type="protein sequence ID" value="KAF7434504.1"/>
    <property type="molecule type" value="Genomic_DNA"/>
</dbReference>
<sequence length="204" mass="22682">MVENGWKEKEKEKEKEEVASIIEESTKTSNIGGTNSREPATAPTTSPATQLVSQPASQPASQPTNQNVEFERQSGFSKAVHRSILVCTHTRVHAYPWLIRAHVHTFLYYDLQSDGRQRIRAFPLYASDASITSSTFECADCWKLTLNPVIADNTCSAVREMVSCKLLPGSTGYGKLFAIGNPMIIPRRLNLQTLEQAAKRLQLT</sequence>
<feature type="compositionally biased region" description="Basic and acidic residues" evidence="1">
    <location>
        <begin position="1"/>
        <end position="18"/>
    </location>
</feature>
<keyword evidence="3" id="KW-1185">Reference proteome</keyword>
<protein>
    <submittedName>
        <fullName evidence="2">Uncharacterized protein</fullName>
    </submittedName>
</protein>
<gene>
    <name evidence="2" type="ORF">H0235_002695</name>
</gene>
<reference evidence="2" key="1">
    <citation type="journal article" date="2020" name="G3 (Bethesda)">
        <title>High-Quality Assemblies for Three Invasive Social Wasps from the &lt;i&gt;Vespula&lt;/i&gt; Genus.</title>
        <authorList>
            <person name="Harrop T.W.R."/>
            <person name="Guhlin J."/>
            <person name="McLaughlin G.M."/>
            <person name="Permina E."/>
            <person name="Stockwell P."/>
            <person name="Gilligan J."/>
            <person name="Le Lec M.F."/>
            <person name="Gruber M.A.M."/>
            <person name="Quinn O."/>
            <person name="Lovegrove M."/>
            <person name="Duncan E.J."/>
            <person name="Remnant E.J."/>
            <person name="Van Eeckhoven J."/>
            <person name="Graham B."/>
            <person name="Knapp R.A."/>
            <person name="Langford K.W."/>
            <person name="Kronenberg Z."/>
            <person name="Press M.O."/>
            <person name="Eacker S.M."/>
            <person name="Wilson-Rankin E.E."/>
            <person name="Purcell J."/>
            <person name="Lester P.J."/>
            <person name="Dearden P.K."/>
        </authorList>
    </citation>
    <scope>NUCLEOTIDE SEQUENCE</scope>
    <source>
        <strain evidence="2">Volc-1</strain>
    </source>
</reference>
<feature type="compositionally biased region" description="Polar residues" evidence="1">
    <location>
        <begin position="50"/>
        <end position="68"/>
    </location>
</feature>
<name>A0A834PBH4_VESPE</name>
<evidence type="ECO:0000313" key="2">
    <source>
        <dbReference type="EMBL" id="KAF7434504.1"/>
    </source>
</evidence>
<comment type="caution">
    <text evidence="2">The sequence shown here is derived from an EMBL/GenBank/DDBJ whole genome shotgun (WGS) entry which is preliminary data.</text>
</comment>
<dbReference type="Proteomes" id="UP000600918">
    <property type="component" value="Unassembled WGS sequence"/>
</dbReference>
<evidence type="ECO:0000256" key="1">
    <source>
        <dbReference type="SAM" id="MobiDB-lite"/>
    </source>
</evidence>
<feature type="region of interest" description="Disordered" evidence="1">
    <location>
        <begin position="1"/>
        <end position="69"/>
    </location>
</feature>
<proteinExistence type="predicted"/>
<feature type="compositionally biased region" description="Low complexity" evidence="1">
    <location>
        <begin position="39"/>
        <end position="49"/>
    </location>
</feature>
<dbReference type="AlphaFoldDB" id="A0A834PBH4"/>
<evidence type="ECO:0000313" key="3">
    <source>
        <dbReference type="Proteomes" id="UP000600918"/>
    </source>
</evidence>
<accession>A0A834PBH4</accession>
<feature type="compositionally biased region" description="Polar residues" evidence="1">
    <location>
        <begin position="27"/>
        <end position="38"/>
    </location>
</feature>